<evidence type="ECO:0000313" key="4">
    <source>
        <dbReference type="EMBL" id="KQH77311.1"/>
    </source>
</evidence>
<dbReference type="InterPro" id="IPR000801">
    <property type="entry name" value="Esterase-like"/>
</dbReference>
<dbReference type="InterPro" id="IPR050583">
    <property type="entry name" value="Mycobacterial_A85_antigen"/>
</dbReference>
<comment type="subcellular location">
    <subcellularLocation>
        <location evidence="1">Secreted</location>
    </subcellularLocation>
</comment>
<dbReference type="Proteomes" id="UP000051677">
    <property type="component" value="Unassembled WGS sequence"/>
</dbReference>
<dbReference type="Pfam" id="PF00756">
    <property type="entry name" value="Esterase"/>
    <property type="match status" value="1"/>
</dbReference>
<proteinExistence type="predicted"/>
<feature type="transmembrane region" description="Helical" evidence="3">
    <location>
        <begin position="90"/>
        <end position="110"/>
    </location>
</feature>
<evidence type="ECO:0000256" key="2">
    <source>
        <dbReference type="ARBA" id="ARBA00022525"/>
    </source>
</evidence>
<keyword evidence="3" id="KW-1133">Transmembrane helix</keyword>
<feature type="transmembrane region" description="Helical" evidence="3">
    <location>
        <begin position="27"/>
        <end position="46"/>
    </location>
</feature>
<feature type="transmembrane region" description="Helical" evidence="3">
    <location>
        <begin position="6"/>
        <end position="22"/>
    </location>
</feature>
<dbReference type="PANTHER" id="PTHR48098">
    <property type="entry name" value="ENTEROCHELIN ESTERASE-RELATED"/>
    <property type="match status" value="1"/>
</dbReference>
<dbReference type="SUPFAM" id="SSF53474">
    <property type="entry name" value="alpha/beta-Hydrolases"/>
    <property type="match status" value="1"/>
</dbReference>
<feature type="transmembrane region" description="Helical" evidence="3">
    <location>
        <begin position="58"/>
        <end position="78"/>
    </location>
</feature>
<dbReference type="GO" id="GO:0016747">
    <property type="term" value="F:acyltransferase activity, transferring groups other than amino-acyl groups"/>
    <property type="evidence" value="ECO:0007669"/>
    <property type="project" value="TreeGrafter"/>
</dbReference>
<dbReference type="EMBL" id="LKTM01000322">
    <property type="protein sequence ID" value="KQH77311.1"/>
    <property type="molecule type" value="Genomic_DNA"/>
</dbReference>
<dbReference type="STRING" id="1778.A9W97_15570"/>
<dbReference type="Gene3D" id="3.40.50.1820">
    <property type="entry name" value="alpha/beta hydrolase"/>
    <property type="match status" value="1"/>
</dbReference>
<name>A0A0Q2MC30_MYCGO</name>
<evidence type="ECO:0000256" key="3">
    <source>
        <dbReference type="SAM" id="Phobius"/>
    </source>
</evidence>
<dbReference type="OrthoDB" id="3723842at2"/>
<dbReference type="PANTHER" id="PTHR48098:SF1">
    <property type="entry name" value="DIACYLGLYCEROL ACYLTRANSFERASE_MYCOLYLTRANSFERASE AG85A"/>
    <property type="match status" value="1"/>
</dbReference>
<keyword evidence="2" id="KW-0964">Secreted</keyword>
<organism evidence="4 5">
    <name type="scientific">Mycobacterium gordonae</name>
    <dbReference type="NCBI Taxonomy" id="1778"/>
    <lineage>
        <taxon>Bacteria</taxon>
        <taxon>Bacillati</taxon>
        <taxon>Actinomycetota</taxon>
        <taxon>Actinomycetes</taxon>
        <taxon>Mycobacteriales</taxon>
        <taxon>Mycobacteriaceae</taxon>
        <taxon>Mycobacterium</taxon>
    </lineage>
</organism>
<protein>
    <recommendedName>
        <fullName evidence="6">Esterase family protein</fullName>
    </recommendedName>
</protein>
<accession>A0A0Q2MC30</accession>
<dbReference type="AlphaFoldDB" id="A0A0Q2MC30"/>
<dbReference type="GO" id="GO:0005576">
    <property type="term" value="C:extracellular region"/>
    <property type="evidence" value="ECO:0007669"/>
    <property type="project" value="UniProtKB-SubCell"/>
</dbReference>
<evidence type="ECO:0000313" key="5">
    <source>
        <dbReference type="Proteomes" id="UP000051677"/>
    </source>
</evidence>
<evidence type="ECO:0000256" key="1">
    <source>
        <dbReference type="ARBA" id="ARBA00004613"/>
    </source>
</evidence>
<sequence>MHGLIPAVVQFVTAAALLYAIGWRGRVVAVGVTAGAATVAVAHWTYETLGIASEPAPWQLWLWVYLFGLGTATVIAGWSGASGWRRNAAVFAMSFCLLSAGLTINGWLGYFPTVDAAWSQLTNRPLRGQVHIGTAFEMQRKNAALQRGKLVAVTTSSRISGFSHRREWVYLPPAWFSGKQLPAILMLGGEFGTPADWIRVGDATTALDAYAAAHNGNAPIAVFADSTGGFAVDTECVDGPRGHAATHLTSEVIPEVGELFGLGAQPKWGVVGFSAGGTCAVDLAVMHPETFSAFVDIGGDIGPNSGTRQQTIDRLFGGDAEAYWRFDPTTAIRRHGPYTGLSGLFAVPGTDGDRDGVGQDAAEALCEAAQGSRISCDVMGLPGKHDWPSAAGAFAETLPWLADRLEPHPPAGPASSVPVS</sequence>
<dbReference type="InterPro" id="IPR029058">
    <property type="entry name" value="AB_hydrolase_fold"/>
</dbReference>
<reference evidence="4 5" key="1">
    <citation type="submission" date="2015-10" db="EMBL/GenBank/DDBJ databases">
        <title>Mycobacterium gordonae draft genome assembly.</title>
        <authorList>
            <person name="Ustinova V."/>
            <person name="Smirnova T."/>
            <person name="Blagodatskikh K."/>
            <person name="Varlamov D."/>
            <person name="Larionova E."/>
            <person name="Chernousova L."/>
        </authorList>
    </citation>
    <scope>NUCLEOTIDE SEQUENCE [LARGE SCALE GENOMIC DNA]</scope>
    <source>
        <strain evidence="4 5">CTRI 14-8773</strain>
    </source>
</reference>
<keyword evidence="3" id="KW-0472">Membrane</keyword>
<evidence type="ECO:0008006" key="6">
    <source>
        <dbReference type="Google" id="ProtNLM"/>
    </source>
</evidence>
<gene>
    <name evidence="4" type="ORF">AO501_08175</name>
</gene>
<comment type="caution">
    <text evidence="4">The sequence shown here is derived from an EMBL/GenBank/DDBJ whole genome shotgun (WGS) entry which is preliminary data.</text>
</comment>
<keyword evidence="3" id="KW-0812">Transmembrane</keyword>
<dbReference type="RefSeq" id="WP_055579769.1">
    <property type="nucleotide sequence ID" value="NZ_LKTM01000322.1"/>
</dbReference>